<accession>A0A128A0X1</accession>
<organism evidence="2 3">
    <name type="scientific">Nitrosotalea devaniterrae</name>
    <dbReference type="NCBI Taxonomy" id="1078905"/>
    <lineage>
        <taxon>Archaea</taxon>
        <taxon>Nitrososphaerota</taxon>
        <taxon>Nitrososphaeria</taxon>
        <taxon>Nitrosotaleales</taxon>
        <taxon>Nitrosotaleaceae</taxon>
        <taxon>Nitrosotalea</taxon>
    </lineage>
</organism>
<dbReference type="AlphaFoldDB" id="A0A128A0X1"/>
<dbReference type="PRINTS" id="PR01713">
    <property type="entry name" value="NUCEPIMERASE"/>
</dbReference>
<dbReference type="Gene3D" id="3.40.50.720">
    <property type="entry name" value="NAD(P)-binding Rossmann-like Domain"/>
    <property type="match status" value="1"/>
</dbReference>
<keyword evidence="3" id="KW-1185">Reference proteome</keyword>
<dbReference type="EMBL" id="LN890280">
    <property type="protein sequence ID" value="CUR50992.1"/>
    <property type="molecule type" value="Genomic_DNA"/>
</dbReference>
<evidence type="ECO:0000259" key="1">
    <source>
        <dbReference type="Pfam" id="PF16363"/>
    </source>
</evidence>
<dbReference type="Proteomes" id="UP000196239">
    <property type="component" value="Chromosome 1"/>
</dbReference>
<dbReference type="InterPro" id="IPR016040">
    <property type="entry name" value="NAD(P)-bd_dom"/>
</dbReference>
<dbReference type="Pfam" id="PF16363">
    <property type="entry name" value="GDP_Man_Dehyd"/>
    <property type="match status" value="1"/>
</dbReference>
<dbReference type="PANTHER" id="PTHR43000">
    <property type="entry name" value="DTDP-D-GLUCOSE 4,6-DEHYDRATASE-RELATED"/>
    <property type="match status" value="1"/>
</dbReference>
<gene>
    <name evidence="2" type="ORF">NDEV_0227</name>
</gene>
<dbReference type="Gene3D" id="3.90.25.10">
    <property type="entry name" value="UDP-galactose 4-epimerase, domain 1"/>
    <property type="match status" value="1"/>
</dbReference>
<dbReference type="KEGG" id="ndv:NDEV_0227"/>
<name>A0A128A0X1_9ARCH</name>
<sequence length="315" mass="35452">MKRRAVVTGGAGFIGSHLTKKLHQKGYDVLVYDDLSNGSGISNIPREVCIKKDNILNPNNLRSAFRKADVVFHLAVKPLTMSFDKPEEVVRVNDYGSYLVAKTCSDLKIKLIHVSSSEVYGTALHIPMREDHPLFPSTIYAGSKAAADLYVKGFEKTENLKAVTVRPFNSYGEFMRDDTYAAVIPNFFRRISNNQSPIIFGNGKQTRDFTYVDDTCEGIMLADQSSNFIGETFNIGSGKEASVLNIAKIMIKKFQDITGKEIDSKITFKQERKGDVKRHLASISHARKVLGYKPKVKLEEGITRYLIWKMNRKLK</sequence>
<protein>
    <submittedName>
        <fullName evidence="2">NAD-dependent epimerase/dehydratase</fullName>
    </submittedName>
</protein>
<dbReference type="SUPFAM" id="SSF51735">
    <property type="entry name" value="NAD(P)-binding Rossmann-fold domains"/>
    <property type="match status" value="1"/>
</dbReference>
<reference evidence="3" key="1">
    <citation type="submission" date="2015-10" db="EMBL/GenBank/DDBJ databases">
        <authorList>
            <person name="Lehtovirta-Morley L.E."/>
            <person name="Vieille C."/>
        </authorList>
    </citation>
    <scope>NUCLEOTIDE SEQUENCE [LARGE SCALE GENOMIC DNA]</scope>
</reference>
<proteinExistence type="predicted"/>
<feature type="domain" description="NAD(P)-binding" evidence="1">
    <location>
        <begin position="7"/>
        <end position="303"/>
    </location>
</feature>
<evidence type="ECO:0000313" key="3">
    <source>
        <dbReference type="Proteomes" id="UP000196239"/>
    </source>
</evidence>
<dbReference type="InterPro" id="IPR036291">
    <property type="entry name" value="NAD(P)-bd_dom_sf"/>
</dbReference>
<evidence type="ECO:0000313" key="2">
    <source>
        <dbReference type="EMBL" id="CUR50992.1"/>
    </source>
</evidence>